<dbReference type="eggNOG" id="COG3056">
    <property type="taxonomic scope" value="Bacteria"/>
</dbReference>
<dbReference type="PROSITE" id="PS51257">
    <property type="entry name" value="PROKAR_LIPOPROTEIN"/>
    <property type="match status" value="1"/>
</dbReference>
<reference evidence="2" key="1">
    <citation type="submission" date="2006-12" db="EMBL/GenBank/DDBJ databases">
        <title>Complete sequence of Halorhodospira halophila SL1.</title>
        <authorList>
            <consortium name="US DOE Joint Genome Institute"/>
            <person name="Copeland A."/>
            <person name="Lucas S."/>
            <person name="Lapidus A."/>
            <person name="Barry K."/>
            <person name="Detter J.C."/>
            <person name="Glavina del Rio T."/>
            <person name="Hammon N."/>
            <person name="Israni S."/>
            <person name="Dalin E."/>
            <person name="Tice H."/>
            <person name="Pitluck S."/>
            <person name="Saunders E."/>
            <person name="Brettin T."/>
            <person name="Bruce D."/>
            <person name="Han C."/>
            <person name="Tapia R."/>
            <person name="Schmutz J."/>
            <person name="Larimer F."/>
            <person name="Land M."/>
            <person name="Hauser L."/>
            <person name="Kyrpides N."/>
            <person name="Mikhailova N."/>
            <person name="Hoff W."/>
            <person name="Richardson P."/>
        </authorList>
    </citation>
    <scope>NUCLEOTIDE SEQUENCE [LARGE SCALE GENOMIC DNA]</scope>
    <source>
        <strain evidence="2">DSM 244 / SL1</strain>
    </source>
</reference>
<accession>A1WU82</accession>
<dbReference type="STRING" id="349124.Hhal_0456"/>
<gene>
    <name evidence="1" type="ordered locus">Hhal_0456</name>
</gene>
<evidence type="ECO:0000313" key="2">
    <source>
        <dbReference type="Proteomes" id="UP000000647"/>
    </source>
</evidence>
<reference evidence="1 2" key="2">
    <citation type="journal article" date="2013" name="Stand. Genomic Sci.">
        <title>Complete genome sequence of Halorhodospira halophila SL1.</title>
        <authorList>
            <person name="Challacombe J.F."/>
            <person name="Majid S."/>
            <person name="Deole R."/>
            <person name="Brettin T.S."/>
            <person name="Bruce D."/>
            <person name="Delano S.F."/>
            <person name="Detter J.C."/>
            <person name="Gleasner C.D."/>
            <person name="Han C.S."/>
            <person name="Misra M."/>
            <person name="Reitenga K.G."/>
            <person name="Mikhailova N."/>
            <person name="Woyke T."/>
            <person name="Pitluck S."/>
            <person name="Nolan M."/>
            <person name="Land M.L."/>
            <person name="Saunders E."/>
            <person name="Tapia R."/>
            <person name="Lapidus A."/>
            <person name="Ivanova N."/>
            <person name="Hoff W.D."/>
        </authorList>
    </citation>
    <scope>NUCLEOTIDE SEQUENCE [LARGE SCALE GENOMIC DNA]</scope>
    <source>
        <strain evidence="2">DSM 244 / SL1</strain>
    </source>
</reference>
<sequence length="195" mass="21460">MRAGAVVLMLGGIATLGLSGCAPGTQTVKLAPDTEQIEERERAEPGELALRVVDRRPREIFGYRDEGGGVTLSGDRDLSEAVGDGLAEAFERQGIAVTEWDGEAERRLEVEIFTFHYQRAGGFLNRRASLSSEWVVSGHIDGERYSSEARVRTETRALFGPSEAKNEELVNQVLSRGVRQVATQKDLLRLLEDET</sequence>
<evidence type="ECO:0008006" key="3">
    <source>
        <dbReference type="Google" id="ProtNLM"/>
    </source>
</evidence>
<proteinExistence type="predicted"/>
<dbReference type="InterPro" id="IPR005619">
    <property type="entry name" value="Uncharacterised_YajG"/>
</dbReference>
<dbReference type="OrthoDB" id="6079746at2"/>
<dbReference type="Proteomes" id="UP000000647">
    <property type="component" value="Chromosome"/>
</dbReference>
<dbReference type="EMBL" id="CP000544">
    <property type="protein sequence ID" value="ABM61244.1"/>
    <property type="molecule type" value="Genomic_DNA"/>
</dbReference>
<name>A1WU82_HALHL</name>
<dbReference type="AlphaFoldDB" id="A1WU82"/>
<protein>
    <recommendedName>
        <fullName evidence="3">Lipoprotein</fullName>
    </recommendedName>
</protein>
<dbReference type="Pfam" id="PF03923">
    <property type="entry name" value="Lipoprotein_16"/>
    <property type="match status" value="1"/>
</dbReference>
<organism evidence="1 2">
    <name type="scientific">Halorhodospira halophila (strain DSM 244 / SL1)</name>
    <name type="common">Ectothiorhodospira halophila (strain DSM 244 / SL1)</name>
    <dbReference type="NCBI Taxonomy" id="349124"/>
    <lineage>
        <taxon>Bacteria</taxon>
        <taxon>Pseudomonadati</taxon>
        <taxon>Pseudomonadota</taxon>
        <taxon>Gammaproteobacteria</taxon>
        <taxon>Chromatiales</taxon>
        <taxon>Ectothiorhodospiraceae</taxon>
        <taxon>Halorhodospira</taxon>
    </lineage>
</organism>
<keyword evidence="2" id="KW-1185">Reference proteome</keyword>
<evidence type="ECO:0000313" key="1">
    <source>
        <dbReference type="EMBL" id="ABM61244.1"/>
    </source>
</evidence>
<dbReference type="HOGENOM" id="CLU_1394639_0_0_6"/>
<dbReference type="KEGG" id="hha:Hhal_0456"/>